<dbReference type="SUPFAM" id="SSF56349">
    <property type="entry name" value="DNA breaking-rejoining enzymes"/>
    <property type="match status" value="1"/>
</dbReference>
<accession>A0ABW8MAM4</accession>
<dbReference type="InterPro" id="IPR002104">
    <property type="entry name" value="Integrase_catalytic"/>
</dbReference>
<dbReference type="Gene3D" id="1.10.443.10">
    <property type="entry name" value="Intergrase catalytic core"/>
    <property type="match status" value="1"/>
</dbReference>
<dbReference type="InterPro" id="IPR013762">
    <property type="entry name" value="Integrase-like_cat_sf"/>
</dbReference>
<dbReference type="CDD" id="cd00796">
    <property type="entry name" value="INT_Rci_Hp1_C"/>
    <property type="match status" value="1"/>
</dbReference>
<evidence type="ECO:0000313" key="5">
    <source>
        <dbReference type="EMBL" id="MFK4440705.1"/>
    </source>
</evidence>
<sequence>MGAIQRGPSGHYTAKIRIKGFPPLSRTFPTRPEAETWLDEQETLIRKRIHEVKKETERHRIATECAPQYRTLGDLMRRYLAVVTPQKRSADQEALRMKGLLKHSLADCPISSLSPQRVAEWRDLRLQSVSSSTVKRDMTLLAHVLKIACDEWGEPFAKNPFRAVRRPREARPRDRRFNAGEEVALLAACDEARAAYLRPIVELAIETAMRQSEIVGLDWSRVNLARRSVHLTMTKNGTSRGVPLSLRAMNVLDQLPGDRLGQVFAGVTAEAVKRAFIRARKRAGMEDFRFHDLRHEATSRLFEKGLTVPEVARITGHKTWTMLERYTHLQLEDVARRLD</sequence>
<dbReference type="EMBL" id="JBIYDN010000002">
    <property type="protein sequence ID" value="MFK4440705.1"/>
    <property type="molecule type" value="Genomic_DNA"/>
</dbReference>
<evidence type="ECO:0000256" key="2">
    <source>
        <dbReference type="ARBA" id="ARBA00023125"/>
    </source>
</evidence>
<reference evidence="5 6" key="2">
    <citation type="submission" date="2024-11" db="EMBL/GenBank/DDBJ databases">
        <title>Using genomics to understand microbial adaptation to soil warming.</title>
        <authorList>
            <person name="Deangelis K.M. PhD."/>
        </authorList>
    </citation>
    <scope>NUCLEOTIDE SEQUENCE [LARGE SCALE GENOMIC DNA]</scope>
    <source>
        <strain evidence="5 6">GAS97</strain>
    </source>
</reference>
<dbReference type="InterPro" id="IPR011010">
    <property type="entry name" value="DNA_brk_join_enz"/>
</dbReference>
<keyword evidence="3" id="KW-0233">DNA recombination</keyword>
<dbReference type="PANTHER" id="PTHR30349">
    <property type="entry name" value="PHAGE INTEGRASE-RELATED"/>
    <property type="match status" value="1"/>
</dbReference>
<keyword evidence="1" id="KW-0229">DNA integration</keyword>
<evidence type="ECO:0000259" key="4">
    <source>
        <dbReference type="PROSITE" id="PS51898"/>
    </source>
</evidence>
<dbReference type="PROSITE" id="PS51898">
    <property type="entry name" value="TYR_RECOMBINASE"/>
    <property type="match status" value="1"/>
</dbReference>
<protein>
    <submittedName>
        <fullName evidence="5">Integrase</fullName>
    </submittedName>
</protein>
<gene>
    <name evidence="5" type="ORF">ABH943_000711</name>
</gene>
<organism evidence="5 6">
    <name type="scientific">Caballeronia udeis</name>
    <dbReference type="NCBI Taxonomy" id="1232866"/>
    <lineage>
        <taxon>Bacteria</taxon>
        <taxon>Pseudomonadati</taxon>
        <taxon>Pseudomonadota</taxon>
        <taxon>Betaproteobacteria</taxon>
        <taxon>Burkholderiales</taxon>
        <taxon>Burkholderiaceae</taxon>
        <taxon>Caballeronia</taxon>
    </lineage>
</organism>
<comment type="caution">
    <text evidence="5">The sequence shown here is derived from an EMBL/GenBank/DDBJ whole genome shotgun (WGS) entry which is preliminary data.</text>
</comment>
<dbReference type="InterPro" id="IPR010998">
    <property type="entry name" value="Integrase_recombinase_N"/>
</dbReference>
<dbReference type="InterPro" id="IPR050090">
    <property type="entry name" value="Tyrosine_recombinase_XerCD"/>
</dbReference>
<dbReference type="Gene3D" id="1.10.150.130">
    <property type="match status" value="1"/>
</dbReference>
<dbReference type="RefSeq" id="WP_404604400.1">
    <property type="nucleotide sequence ID" value="NZ_JBIYDN010000002.1"/>
</dbReference>
<name>A0ABW8MAM4_9BURK</name>
<evidence type="ECO:0000313" key="6">
    <source>
        <dbReference type="Proteomes" id="UP001620514"/>
    </source>
</evidence>
<keyword evidence="6" id="KW-1185">Reference proteome</keyword>
<keyword evidence="2" id="KW-0238">DNA-binding</keyword>
<dbReference type="PANTHER" id="PTHR30349:SF94">
    <property type="entry name" value="INTEGRASE_RECOMBINASE HI_1414-RELATED"/>
    <property type="match status" value="1"/>
</dbReference>
<evidence type="ECO:0000256" key="1">
    <source>
        <dbReference type="ARBA" id="ARBA00022908"/>
    </source>
</evidence>
<reference evidence="5 6" key="1">
    <citation type="submission" date="2024-10" db="EMBL/GenBank/DDBJ databases">
        <authorList>
            <person name="Deangelis K."/>
            <person name="Huntemann M."/>
            <person name="Clum A."/>
            <person name="Wang J."/>
            <person name="Palaniappan K."/>
            <person name="Ritter S."/>
            <person name="Chen I.-M."/>
            <person name="Stamatis D."/>
            <person name="Reddy T."/>
            <person name="O'Malley R."/>
            <person name="Daum C."/>
            <person name="Ng V."/>
            <person name="Ivanova N."/>
            <person name="Kyrpides N."/>
            <person name="Woyke T."/>
        </authorList>
    </citation>
    <scope>NUCLEOTIDE SEQUENCE [LARGE SCALE GENOMIC DNA]</scope>
    <source>
        <strain evidence="5 6">GAS97</strain>
    </source>
</reference>
<proteinExistence type="predicted"/>
<dbReference type="Pfam" id="PF00589">
    <property type="entry name" value="Phage_integrase"/>
    <property type="match status" value="1"/>
</dbReference>
<dbReference type="Proteomes" id="UP001620514">
    <property type="component" value="Unassembled WGS sequence"/>
</dbReference>
<feature type="domain" description="Tyr recombinase" evidence="4">
    <location>
        <begin position="172"/>
        <end position="339"/>
    </location>
</feature>
<evidence type="ECO:0000256" key="3">
    <source>
        <dbReference type="ARBA" id="ARBA00023172"/>
    </source>
</evidence>